<gene>
    <name evidence="3" type="ORF">F5Z01DRAFT_181807</name>
</gene>
<reference evidence="3" key="1">
    <citation type="journal article" date="2021" name="IMA Fungus">
        <title>Genomic characterization of three marine fungi, including Emericellopsis atlantica sp. nov. with signatures of a generalist lifestyle and marine biomass degradation.</title>
        <authorList>
            <person name="Hagestad O.C."/>
            <person name="Hou L."/>
            <person name="Andersen J.H."/>
            <person name="Hansen E.H."/>
            <person name="Altermark B."/>
            <person name="Li C."/>
            <person name="Kuhnert E."/>
            <person name="Cox R.J."/>
            <person name="Crous P.W."/>
            <person name="Spatafora J.W."/>
            <person name="Lail K."/>
            <person name="Amirebrahimi M."/>
            <person name="Lipzen A."/>
            <person name="Pangilinan J."/>
            <person name="Andreopoulos W."/>
            <person name="Hayes R.D."/>
            <person name="Ng V."/>
            <person name="Grigoriev I.V."/>
            <person name="Jackson S.A."/>
            <person name="Sutton T.D.S."/>
            <person name="Dobson A.D.W."/>
            <person name="Rama T."/>
        </authorList>
    </citation>
    <scope>NUCLEOTIDE SEQUENCE</scope>
    <source>
        <strain evidence="3">TS7</strain>
    </source>
</reference>
<evidence type="ECO:0000256" key="1">
    <source>
        <dbReference type="SAM" id="MobiDB-lite"/>
    </source>
</evidence>
<dbReference type="Proteomes" id="UP000887229">
    <property type="component" value="Unassembled WGS sequence"/>
</dbReference>
<feature type="region of interest" description="Disordered" evidence="1">
    <location>
        <begin position="22"/>
        <end position="171"/>
    </location>
</feature>
<feature type="transmembrane region" description="Helical" evidence="2">
    <location>
        <begin position="734"/>
        <end position="754"/>
    </location>
</feature>
<feature type="compositionally biased region" description="Low complexity" evidence="1">
    <location>
        <begin position="664"/>
        <end position="680"/>
    </location>
</feature>
<feature type="region of interest" description="Disordered" evidence="1">
    <location>
        <begin position="451"/>
        <end position="477"/>
    </location>
</feature>
<feature type="compositionally biased region" description="Polar residues" evidence="1">
    <location>
        <begin position="234"/>
        <end position="243"/>
    </location>
</feature>
<evidence type="ECO:0000313" key="3">
    <source>
        <dbReference type="EMBL" id="KAG9252754.1"/>
    </source>
</evidence>
<organism evidence="3 4">
    <name type="scientific">Emericellopsis atlantica</name>
    <dbReference type="NCBI Taxonomy" id="2614577"/>
    <lineage>
        <taxon>Eukaryota</taxon>
        <taxon>Fungi</taxon>
        <taxon>Dikarya</taxon>
        <taxon>Ascomycota</taxon>
        <taxon>Pezizomycotina</taxon>
        <taxon>Sordariomycetes</taxon>
        <taxon>Hypocreomycetidae</taxon>
        <taxon>Hypocreales</taxon>
        <taxon>Bionectriaceae</taxon>
        <taxon>Emericellopsis</taxon>
    </lineage>
</organism>
<feature type="region of interest" description="Disordered" evidence="1">
    <location>
        <begin position="622"/>
        <end position="682"/>
    </location>
</feature>
<evidence type="ECO:0000313" key="4">
    <source>
        <dbReference type="Proteomes" id="UP000887229"/>
    </source>
</evidence>
<keyword evidence="2" id="KW-0812">Transmembrane</keyword>
<feature type="compositionally biased region" description="Low complexity" evidence="1">
    <location>
        <begin position="113"/>
        <end position="125"/>
    </location>
</feature>
<keyword evidence="2" id="KW-0472">Membrane</keyword>
<feature type="transmembrane region" description="Helical" evidence="2">
    <location>
        <begin position="801"/>
        <end position="820"/>
    </location>
</feature>
<name>A0A9P7ZIJ7_9HYPO</name>
<sequence>MSVPQTADLSAQWASQQGNEQLQIRMIPYSPPRISSHGSVQTSSRETSRSYAGEENALPISPMQTQSGPKNASSLAPGPTQDIDQESWSRCGVSGPTRSPSNLTFDPDNLSMSSRTSSPRPSSTSSRRRKRVISVNSDTKTFSLLPQSQSPSSSGAGFSSPQFSCTTPESSWGRVSSNIFRVKDRSSSPLTLQTPWTPRMRSGVRKLEQLPDDGEGQLAQTPDALDYSPPLPDCSSSEYGATGAQLSNKNSFQTTASNSTLSERTNFKIYGESSPVRPVARALTGEYERSLAPTSSHSHNYNILGESSSENYSLSDIVRPNTGESNVNYVVLGPPSSSGSRPATNRGPRSEYSRESLVVAPLRPVKTRSSDRASALASRSRESLRRGSLTFLGAAMTQEATLALFAGTSPMHSLADPTSQFSSNRRESVSSAGTLPRTYQWSAALSTVMSESEGDSLPPSRSLSMWSFPNRRSSTNSRDLLSMGSSFGGLDEQAAAAASYACSPWSPPAHGEHPMNKEHTANNRLIRNLDEDGDGLADLHTLHHRSSRTRLAGGFAHNPADRGLRSSGSTRSLNPFSLPSWVRLYYGGGDQRFLVAQASSDSIRSLYNGSLYNDPPYTGFLRNSPRTERLAPVLGTPRRWQHERMSEANSETHPSTPNIASANSCSRQPSSAPSRAPSSRMKTIARMVKKQTSSVWSPHLDRDRRASHLSMWTPPPVARSGENGAVFKRNRQQIFFVVGFAIPFAWMIAACLPLPSKAPGEMTEHSNTNDLNVAGEPAQKSYLAQETLYHNSRWWRTLNRGMSVVGILLIAAAIALIVLGTQQQLA</sequence>
<feature type="compositionally biased region" description="Polar residues" evidence="1">
    <location>
        <begin position="62"/>
        <end position="74"/>
    </location>
</feature>
<feature type="compositionally biased region" description="Polar residues" evidence="1">
    <location>
        <begin position="459"/>
        <end position="477"/>
    </location>
</feature>
<feature type="region of interest" description="Disordered" evidence="1">
    <location>
        <begin position="414"/>
        <end position="433"/>
    </location>
</feature>
<dbReference type="AlphaFoldDB" id="A0A9P7ZIJ7"/>
<dbReference type="OrthoDB" id="4153178at2759"/>
<comment type="caution">
    <text evidence="3">The sequence shown here is derived from an EMBL/GenBank/DDBJ whole genome shotgun (WGS) entry which is preliminary data.</text>
</comment>
<proteinExistence type="predicted"/>
<evidence type="ECO:0000256" key="2">
    <source>
        <dbReference type="SAM" id="Phobius"/>
    </source>
</evidence>
<dbReference type="EMBL" id="MU251260">
    <property type="protein sequence ID" value="KAG9252754.1"/>
    <property type="molecule type" value="Genomic_DNA"/>
</dbReference>
<feature type="compositionally biased region" description="Polar residues" evidence="1">
    <location>
        <begin position="36"/>
        <end position="45"/>
    </location>
</feature>
<feature type="compositionally biased region" description="Polar residues" evidence="1">
    <location>
        <begin position="416"/>
        <end position="433"/>
    </location>
</feature>
<dbReference type="RefSeq" id="XP_046116678.1">
    <property type="nucleotide sequence ID" value="XM_046257963.1"/>
</dbReference>
<dbReference type="GeneID" id="70288866"/>
<protein>
    <recommendedName>
        <fullName evidence="5">Serine-rich protein</fullName>
    </recommendedName>
</protein>
<feature type="region of interest" description="Disordered" evidence="1">
    <location>
        <begin position="330"/>
        <end position="380"/>
    </location>
</feature>
<keyword evidence="2" id="KW-1133">Transmembrane helix</keyword>
<keyword evidence="4" id="KW-1185">Reference proteome</keyword>
<evidence type="ECO:0008006" key="5">
    <source>
        <dbReference type="Google" id="ProtNLM"/>
    </source>
</evidence>
<feature type="compositionally biased region" description="Low complexity" evidence="1">
    <location>
        <begin position="142"/>
        <end position="164"/>
    </location>
</feature>
<feature type="region of interest" description="Disordered" evidence="1">
    <location>
        <begin position="211"/>
        <end position="243"/>
    </location>
</feature>
<feature type="compositionally biased region" description="Polar residues" evidence="1">
    <location>
        <begin position="647"/>
        <end position="663"/>
    </location>
</feature>
<accession>A0A9P7ZIJ7</accession>